<dbReference type="PROSITE" id="PS50088">
    <property type="entry name" value="ANK_REPEAT"/>
    <property type="match status" value="1"/>
</dbReference>
<dbReference type="Proteomes" id="UP001165740">
    <property type="component" value="Chromosome 14"/>
</dbReference>
<dbReference type="SUPFAM" id="SSF48403">
    <property type="entry name" value="Ankyrin repeat"/>
    <property type="match status" value="1"/>
</dbReference>
<dbReference type="OrthoDB" id="341259at2759"/>
<feature type="region of interest" description="Disordered" evidence="4">
    <location>
        <begin position="250"/>
        <end position="277"/>
    </location>
</feature>
<feature type="region of interest" description="Disordered" evidence="4">
    <location>
        <begin position="690"/>
        <end position="752"/>
    </location>
</feature>
<evidence type="ECO:0000256" key="4">
    <source>
        <dbReference type="SAM" id="MobiDB-lite"/>
    </source>
</evidence>
<feature type="region of interest" description="Disordered" evidence="4">
    <location>
        <begin position="906"/>
        <end position="926"/>
    </location>
</feature>
<evidence type="ECO:0000313" key="6">
    <source>
        <dbReference type="RefSeq" id="XP_055866297.1"/>
    </source>
</evidence>
<reference evidence="6" key="1">
    <citation type="submission" date="2025-08" db="UniProtKB">
        <authorList>
            <consortium name="RefSeq"/>
        </authorList>
    </citation>
    <scope>IDENTIFICATION</scope>
</reference>
<keyword evidence="1" id="KW-0677">Repeat</keyword>
<dbReference type="PROSITE" id="PS50297">
    <property type="entry name" value="ANK_REP_REGION"/>
    <property type="match status" value="1"/>
</dbReference>
<feature type="region of interest" description="Disordered" evidence="4">
    <location>
        <begin position="346"/>
        <end position="394"/>
    </location>
</feature>
<evidence type="ECO:0000313" key="5">
    <source>
        <dbReference type="Proteomes" id="UP001165740"/>
    </source>
</evidence>
<keyword evidence="2 3" id="KW-0040">ANK repeat</keyword>
<dbReference type="Gene3D" id="1.25.40.20">
    <property type="entry name" value="Ankyrin repeat-containing domain"/>
    <property type="match status" value="1"/>
</dbReference>
<feature type="region of interest" description="Disordered" evidence="4">
    <location>
        <begin position="192"/>
        <end position="214"/>
    </location>
</feature>
<dbReference type="Pfam" id="PF00023">
    <property type="entry name" value="Ank"/>
    <property type="match status" value="1"/>
</dbReference>
<dbReference type="Pfam" id="PF12796">
    <property type="entry name" value="Ank_2"/>
    <property type="match status" value="1"/>
</dbReference>
<feature type="compositionally biased region" description="Polar residues" evidence="4">
    <location>
        <begin position="379"/>
        <end position="394"/>
    </location>
</feature>
<feature type="compositionally biased region" description="Polar residues" evidence="4">
    <location>
        <begin position="355"/>
        <end position="364"/>
    </location>
</feature>
<feature type="repeat" description="ANK" evidence="3">
    <location>
        <begin position="1348"/>
        <end position="1380"/>
    </location>
</feature>
<accession>A0A9W2YU92</accession>
<protein>
    <submittedName>
        <fullName evidence="6">Uncharacterized protein LOC106052499</fullName>
    </submittedName>
</protein>
<dbReference type="InterPro" id="IPR036770">
    <property type="entry name" value="Ankyrin_rpt-contain_sf"/>
</dbReference>
<evidence type="ECO:0000256" key="3">
    <source>
        <dbReference type="PROSITE-ProRule" id="PRU00023"/>
    </source>
</evidence>
<keyword evidence="5" id="KW-1185">Reference proteome</keyword>
<dbReference type="PANTHER" id="PTHR24173:SF74">
    <property type="entry name" value="ANKYRIN REPEAT DOMAIN-CONTAINING PROTEIN 16"/>
    <property type="match status" value="1"/>
</dbReference>
<dbReference type="PANTHER" id="PTHR24173">
    <property type="entry name" value="ANKYRIN REPEAT CONTAINING"/>
    <property type="match status" value="1"/>
</dbReference>
<organism evidence="5 6">
    <name type="scientific">Biomphalaria glabrata</name>
    <name type="common">Bloodfluke planorb</name>
    <name type="synonym">Freshwater snail</name>
    <dbReference type="NCBI Taxonomy" id="6526"/>
    <lineage>
        <taxon>Eukaryota</taxon>
        <taxon>Metazoa</taxon>
        <taxon>Spiralia</taxon>
        <taxon>Lophotrochozoa</taxon>
        <taxon>Mollusca</taxon>
        <taxon>Gastropoda</taxon>
        <taxon>Heterobranchia</taxon>
        <taxon>Euthyneura</taxon>
        <taxon>Panpulmonata</taxon>
        <taxon>Hygrophila</taxon>
        <taxon>Lymnaeoidea</taxon>
        <taxon>Planorbidae</taxon>
        <taxon>Biomphalaria</taxon>
    </lineage>
</organism>
<name>A0A9W2YU92_BIOGL</name>
<evidence type="ECO:0000256" key="1">
    <source>
        <dbReference type="ARBA" id="ARBA00022737"/>
    </source>
</evidence>
<dbReference type="GeneID" id="106052499"/>
<dbReference type="SMART" id="SM00248">
    <property type="entry name" value="ANK"/>
    <property type="match status" value="5"/>
</dbReference>
<dbReference type="RefSeq" id="XP_055866297.1">
    <property type="nucleotide sequence ID" value="XM_056010322.1"/>
</dbReference>
<sequence length="1564" mass="168985">MIKSSCAKVEVRGNETKQVMKMSKGAIQCTKPGNLQSRGDNNLDEVAEILRSSFLNMQSDRTTPLNCHEDLEKNLDDPDLIDLDILEKLTIDPCLFVGQGSGHSGSRSEKKVEKSLKVFNKNALSVEQVKENGADDDQEERYSSDDILTDIHAVITADTTNGKSEDSADGASVSASASANILNSFAKSLHTNSGARGGNAHAANGHATNGHVSPKDSVFWQTRAALEQNQDLTGELFDFRELEENSLKLSPSRDDLVDTPSVQSSEMTLDLENGDENQESRLVTLQYDSNPIDSLNDSDDPLYQSILIEKGKRGRPARQKVEKPATYIPILPRPTANGQLLIVRTSGSSVSSASPQTPDTNMTASSVSRDSSSSEKDVTQYQNGGAGASRNSSVDIDGPFNVKMNPISSSPNTSCMFPGNLITKTQEQPFVQLRPSNSAGNVMSWNHHYPSNSQGNESSYNGYHASYGGGAVMPQQYKPTTTASCMSSFAAPLQPWPEPPPYSIPNSGMQPNNFAAANQAVQQASSPYSGGLGPLGYNPQSLAQSNGASLYNPVNSQIFPFSSNTYFNTQTKTTGQECSSVVPLPAPPDPQYITSQHPSGASNFNPAYCSKIKTPLNPTRPNEKPKINLPHQKKINYVSDWISNHVADPPLDSGCFYTNDQSLASFQAPNPSNNFQVMGVFGEVFQIQTTEQEKPKKKVSKKVPTTQNGKSSQRNRATKRNDSGKSSSSTMLKSSYSHDQSNRIPQANGPERLCGNVVERTNELPFYPQGARDASGRHLVTSAATINETEKAISDADLEIALSIIEMKANSIEKHKAAGQPLVPESEPKQSSLDYILNSSAFLAAEPFVISAGGINGLPTSQLADSSSFDKSKYLTPNDINSLEAKKLQSGKTSLDDYLFTSQTGFNPSGTAQGSKEPNNPVYLGPTLVPTMNSKALAAPMVTENVSKSYSQMKPVITKLRSEEANTSSVAQKQSSHAPHFQVPSQARFSYVQNWINVNPVEQNAPLPLVSSQQCFNMSLGNSVVPPATSLSSQSQLAREFNSGWSNLQTAPTTTSRHPISSSDASMMSIENPDNATHDDNLYPQHFSNSSSMDVVDNVQATPGSALIQSSERMHSKTACSANADRQLPSMDDSCFSEIMSFLVPEISAISSNSRPQVQNSTTVDSRNSFQRNGNHEYFQGQINNAVHATSVQNFSTGTPGQYRSSQNVMSQAIQNTNDITFPLFSPGFDDDLILSPRGPSRTCEEKDRGKTPASIASASIGAASIAPPSIIDQQPAEITISSLESSKISGSSDLSKFSYSSLPEQMMGFDSDGETCLHFLCDMPLESLEEFKRQPGFREALDVQNKKRETALFIAVKRSNAEVTDFLLSCGANPNICCSSQIQGLGPIQHCALHEAVLTGNLKIVKSLLSAKNIVVDSKASYGGQTPLMLALALHKMNKNKDIILWLIEKKSSLTIQELQGRTPLMLAIQSRDVALVESILHLVGPVMARTLVTAADKKGLTCLHIAAGLTLEPNEKKRLLQCIITAGGDASVKNAEGETPRDWAKNEITEVLQNLAKVNKTS</sequence>
<gene>
    <name evidence="6" type="primary">LOC106052499</name>
</gene>
<feature type="compositionally biased region" description="Low complexity" evidence="4">
    <location>
        <begin position="198"/>
        <end position="211"/>
    </location>
</feature>
<evidence type="ECO:0000256" key="2">
    <source>
        <dbReference type="ARBA" id="ARBA00023043"/>
    </source>
</evidence>
<feature type="compositionally biased region" description="Polar residues" evidence="4">
    <location>
        <begin position="906"/>
        <end position="918"/>
    </location>
</feature>
<dbReference type="InterPro" id="IPR002110">
    <property type="entry name" value="Ankyrin_rpt"/>
</dbReference>
<proteinExistence type="predicted"/>
<feature type="compositionally biased region" description="Low complexity" evidence="4">
    <location>
        <begin position="724"/>
        <end position="737"/>
    </location>
</feature>